<dbReference type="PRINTS" id="PR00344">
    <property type="entry name" value="BCTRLSENSOR"/>
</dbReference>
<name>A0A1H9EWZ7_9GAMM</name>
<dbReference type="Proteomes" id="UP000198749">
    <property type="component" value="Unassembled WGS sequence"/>
</dbReference>
<keyword evidence="10 11" id="KW-0472">Membrane</keyword>
<dbReference type="Pfam" id="PF08521">
    <property type="entry name" value="2CSK_N"/>
    <property type="match status" value="1"/>
</dbReference>
<evidence type="ECO:0000256" key="9">
    <source>
        <dbReference type="ARBA" id="ARBA00023012"/>
    </source>
</evidence>
<proteinExistence type="predicted"/>
<dbReference type="CDD" id="cd00082">
    <property type="entry name" value="HisKA"/>
    <property type="match status" value="1"/>
</dbReference>
<keyword evidence="5" id="KW-0808">Transferase</keyword>
<gene>
    <name evidence="14" type="ORF">SAMN03080615_01119</name>
</gene>
<dbReference type="InterPro" id="IPR013727">
    <property type="entry name" value="2CSK_N"/>
</dbReference>
<dbReference type="InterPro" id="IPR036097">
    <property type="entry name" value="HisK_dim/P_sf"/>
</dbReference>
<dbReference type="GO" id="GO:0005886">
    <property type="term" value="C:plasma membrane"/>
    <property type="evidence" value="ECO:0007669"/>
    <property type="project" value="TreeGrafter"/>
</dbReference>
<evidence type="ECO:0000259" key="12">
    <source>
        <dbReference type="PROSITE" id="PS50109"/>
    </source>
</evidence>
<dbReference type="InterPro" id="IPR003660">
    <property type="entry name" value="HAMP_dom"/>
</dbReference>
<keyword evidence="15" id="KW-1185">Reference proteome</keyword>
<evidence type="ECO:0000313" key="15">
    <source>
        <dbReference type="Proteomes" id="UP000198749"/>
    </source>
</evidence>
<keyword evidence="6 11" id="KW-0812">Transmembrane</keyword>
<protein>
    <recommendedName>
        <fullName evidence="3">histidine kinase</fullName>
        <ecNumber evidence="3">2.7.13.3</ecNumber>
    </recommendedName>
</protein>
<evidence type="ECO:0000259" key="13">
    <source>
        <dbReference type="PROSITE" id="PS50885"/>
    </source>
</evidence>
<comment type="subcellular location">
    <subcellularLocation>
        <location evidence="2">Membrane</location>
    </subcellularLocation>
</comment>
<evidence type="ECO:0000256" key="10">
    <source>
        <dbReference type="ARBA" id="ARBA00023136"/>
    </source>
</evidence>
<evidence type="ECO:0000256" key="6">
    <source>
        <dbReference type="ARBA" id="ARBA00022692"/>
    </source>
</evidence>
<feature type="domain" description="Histidine kinase" evidence="12">
    <location>
        <begin position="256"/>
        <end position="473"/>
    </location>
</feature>
<dbReference type="AlphaFoldDB" id="A0A1H9EWZ7"/>
<sequence>MVSYPSQSIRSQLTLMTVCLLLVLAALSYWSAHMYGNRAARLSYDRLMAGAALQVAESIGIQDGEVISDLPQAAFETLSLAPDDRVFYAITTADGNHITGYEGLPQLNPSSGKVRRLDGRSELSPQFFDAYYSNEPVRFVVVKRVLNDVGITLEVQIQIGQTQRASNALSADISWRVLQFVAFFSVLALVLILFGIWMLLRPLNQLNIALSKRSHVDLSPLDLQVPQEVEPLLKTINHFMEQLATTLDRLKRFTGEAAHQIRTPLAGLKSQAQNALEEHDAQLRELQLKRVVECSDLLSGTVRQMLNQAKLTYRFQSELFNSVRLDSLIKEVCRDVAVAALRSDVEVVYLSAVEICVDGDEFALKQMIQNILENAIKYSPSGGVVEVDLVATAAPKGKVSAVLQVSDSGPGIPEDERSHVFKQFYRSPNNKRPGSGLGLSIAREVAEHHHAILELKDNQPHGLTVEICFEGRLVK</sequence>
<dbReference type="SUPFAM" id="SSF55874">
    <property type="entry name" value="ATPase domain of HSP90 chaperone/DNA topoisomerase II/histidine kinase"/>
    <property type="match status" value="1"/>
</dbReference>
<dbReference type="EC" id="2.7.13.3" evidence="3"/>
<evidence type="ECO:0000256" key="2">
    <source>
        <dbReference type="ARBA" id="ARBA00004370"/>
    </source>
</evidence>
<organism evidence="14 15">
    <name type="scientific">Amphritea atlantica</name>
    <dbReference type="NCBI Taxonomy" id="355243"/>
    <lineage>
        <taxon>Bacteria</taxon>
        <taxon>Pseudomonadati</taxon>
        <taxon>Pseudomonadota</taxon>
        <taxon>Gammaproteobacteria</taxon>
        <taxon>Oceanospirillales</taxon>
        <taxon>Oceanospirillaceae</taxon>
        <taxon>Amphritea</taxon>
    </lineage>
</organism>
<dbReference type="PANTHER" id="PTHR45436:SF1">
    <property type="entry name" value="SENSOR PROTEIN QSEC"/>
    <property type="match status" value="1"/>
</dbReference>
<dbReference type="Gene3D" id="1.10.287.130">
    <property type="match status" value="1"/>
</dbReference>
<dbReference type="PANTHER" id="PTHR45436">
    <property type="entry name" value="SENSOR HISTIDINE KINASE YKOH"/>
    <property type="match status" value="1"/>
</dbReference>
<accession>A0A1H9EWZ7</accession>
<dbReference type="InterPro" id="IPR036890">
    <property type="entry name" value="HATPase_C_sf"/>
</dbReference>
<dbReference type="EMBL" id="FOGB01000002">
    <property type="protein sequence ID" value="SEQ30185.1"/>
    <property type="molecule type" value="Genomic_DNA"/>
</dbReference>
<dbReference type="InterPro" id="IPR003661">
    <property type="entry name" value="HisK_dim/P_dom"/>
</dbReference>
<evidence type="ECO:0000256" key="1">
    <source>
        <dbReference type="ARBA" id="ARBA00000085"/>
    </source>
</evidence>
<dbReference type="STRING" id="355243.SAMN03080615_01119"/>
<dbReference type="RefSeq" id="WP_091355077.1">
    <property type="nucleotide sequence ID" value="NZ_AP025284.1"/>
</dbReference>
<keyword evidence="4" id="KW-0597">Phosphoprotein</keyword>
<evidence type="ECO:0000256" key="11">
    <source>
        <dbReference type="SAM" id="Phobius"/>
    </source>
</evidence>
<dbReference type="InterPro" id="IPR004358">
    <property type="entry name" value="Sig_transdc_His_kin-like_C"/>
</dbReference>
<dbReference type="Gene3D" id="3.30.565.10">
    <property type="entry name" value="Histidine kinase-like ATPase, C-terminal domain"/>
    <property type="match status" value="1"/>
</dbReference>
<dbReference type="InterPro" id="IPR003594">
    <property type="entry name" value="HATPase_dom"/>
</dbReference>
<reference evidence="15" key="1">
    <citation type="submission" date="2016-10" db="EMBL/GenBank/DDBJ databases">
        <authorList>
            <person name="Varghese N."/>
            <person name="Submissions S."/>
        </authorList>
    </citation>
    <scope>NUCLEOTIDE SEQUENCE [LARGE SCALE GENOMIC DNA]</scope>
    <source>
        <strain evidence="15">DSM 18887</strain>
    </source>
</reference>
<comment type="catalytic activity">
    <reaction evidence="1">
        <text>ATP + protein L-histidine = ADP + protein N-phospho-L-histidine.</text>
        <dbReference type="EC" id="2.7.13.3"/>
    </reaction>
</comment>
<evidence type="ECO:0000256" key="7">
    <source>
        <dbReference type="ARBA" id="ARBA00022777"/>
    </source>
</evidence>
<dbReference type="GO" id="GO:0000155">
    <property type="term" value="F:phosphorelay sensor kinase activity"/>
    <property type="evidence" value="ECO:0007669"/>
    <property type="project" value="InterPro"/>
</dbReference>
<dbReference type="InterPro" id="IPR050428">
    <property type="entry name" value="TCS_sensor_his_kinase"/>
</dbReference>
<dbReference type="Pfam" id="PF00512">
    <property type="entry name" value="HisKA"/>
    <property type="match status" value="1"/>
</dbReference>
<evidence type="ECO:0000256" key="5">
    <source>
        <dbReference type="ARBA" id="ARBA00022679"/>
    </source>
</evidence>
<dbReference type="CDD" id="cd00075">
    <property type="entry name" value="HATPase"/>
    <property type="match status" value="1"/>
</dbReference>
<dbReference type="SMART" id="SM00388">
    <property type="entry name" value="HisKA"/>
    <property type="match status" value="1"/>
</dbReference>
<dbReference type="SMART" id="SM00387">
    <property type="entry name" value="HATPase_c"/>
    <property type="match status" value="1"/>
</dbReference>
<dbReference type="Pfam" id="PF02518">
    <property type="entry name" value="HATPase_c"/>
    <property type="match status" value="1"/>
</dbReference>
<keyword evidence="8 11" id="KW-1133">Transmembrane helix</keyword>
<keyword evidence="9" id="KW-0902">Two-component regulatory system</keyword>
<dbReference type="InterPro" id="IPR005467">
    <property type="entry name" value="His_kinase_dom"/>
</dbReference>
<evidence type="ECO:0000313" key="14">
    <source>
        <dbReference type="EMBL" id="SEQ30185.1"/>
    </source>
</evidence>
<evidence type="ECO:0000256" key="3">
    <source>
        <dbReference type="ARBA" id="ARBA00012438"/>
    </source>
</evidence>
<evidence type="ECO:0000256" key="8">
    <source>
        <dbReference type="ARBA" id="ARBA00022989"/>
    </source>
</evidence>
<keyword evidence="7 14" id="KW-0418">Kinase</keyword>
<feature type="transmembrane region" description="Helical" evidence="11">
    <location>
        <begin position="12"/>
        <end position="32"/>
    </location>
</feature>
<dbReference type="OrthoDB" id="9809766at2"/>
<feature type="transmembrane region" description="Helical" evidence="11">
    <location>
        <begin position="177"/>
        <end position="200"/>
    </location>
</feature>
<dbReference type="SUPFAM" id="SSF47384">
    <property type="entry name" value="Homodimeric domain of signal transducing histidine kinase"/>
    <property type="match status" value="1"/>
</dbReference>
<dbReference type="PROSITE" id="PS50109">
    <property type="entry name" value="HIS_KIN"/>
    <property type="match status" value="1"/>
</dbReference>
<evidence type="ECO:0000256" key="4">
    <source>
        <dbReference type="ARBA" id="ARBA00022553"/>
    </source>
</evidence>
<dbReference type="PROSITE" id="PS50885">
    <property type="entry name" value="HAMP"/>
    <property type="match status" value="1"/>
</dbReference>
<feature type="domain" description="HAMP" evidence="13">
    <location>
        <begin position="197"/>
        <end position="248"/>
    </location>
</feature>